<keyword evidence="1" id="KW-0175">Coiled coil</keyword>
<evidence type="ECO:0008006" key="4">
    <source>
        <dbReference type="Google" id="ProtNLM"/>
    </source>
</evidence>
<dbReference type="EMBL" id="BLLF01002240">
    <property type="protein sequence ID" value="GFH23296.1"/>
    <property type="molecule type" value="Genomic_DNA"/>
</dbReference>
<name>A0A699ZX23_HAELA</name>
<accession>A0A699ZX23</accession>
<keyword evidence="3" id="KW-1185">Reference proteome</keyword>
<dbReference type="PANTHER" id="PTHR45703:SF22">
    <property type="entry name" value="DYNEIN CYTOPLASMIC 2 HEAVY CHAIN 1"/>
    <property type="match status" value="1"/>
</dbReference>
<organism evidence="2 3">
    <name type="scientific">Haematococcus lacustris</name>
    <name type="common">Green alga</name>
    <name type="synonym">Haematococcus pluvialis</name>
    <dbReference type="NCBI Taxonomy" id="44745"/>
    <lineage>
        <taxon>Eukaryota</taxon>
        <taxon>Viridiplantae</taxon>
        <taxon>Chlorophyta</taxon>
        <taxon>core chlorophytes</taxon>
        <taxon>Chlorophyceae</taxon>
        <taxon>CS clade</taxon>
        <taxon>Chlamydomonadales</taxon>
        <taxon>Haematococcaceae</taxon>
        <taxon>Haematococcus</taxon>
    </lineage>
</organism>
<dbReference type="AlphaFoldDB" id="A0A699ZX23"/>
<dbReference type="PANTHER" id="PTHR45703">
    <property type="entry name" value="DYNEIN HEAVY CHAIN"/>
    <property type="match status" value="1"/>
</dbReference>
<evidence type="ECO:0000256" key="1">
    <source>
        <dbReference type="SAM" id="Coils"/>
    </source>
</evidence>
<feature type="coiled-coil region" evidence="1">
    <location>
        <begin position="240"/>
        <end position="267"/>
    </location>
</feature>
<dbReference type="GO" id="GO:0045505">
    <property type="term" value="F:dynein intermediate chain binding"/>
    <property type="evidence" value="ECO:0007669"/>
    <property type="project" value="InterPro"/>
</dbReference>
<comment type="caution">
    <text evidence="2">The sequence shown here is derived from an EMBL/GenBank/DDBJ whole genome shotgun (WGS) entry which is preliminary data.</text>
</comment>
<gene>
    <name evidence="2" type="ORF">HaLaN_20890</name>
</gene>
<protein>
    <recommendedName>
        <fullName evidence="4">Dynein heavy chain linker domain-containing protein</fullName>
    </recommendedName>
</protein>
<dbReference type="GO" id="GO:0007018">
    <property type="term" value="P:microtubule-based movement"/>
    <property type="evidence" value="ECO:0007669"/>
    <property type="project" value="InterPro"/>
</dbReference>
<dbReference type="Proteomes" id="UP000485058">
    <property type="component" value="Unassembled WGS sequence"/>
</dbReference>
<sequence length="346" mass="38641">MDSNPAGIACVYAAAEALFNQLAEELKKYQDWVVLGTAELDEFVDEALSEVADWELNFKVDCYTVSLLHVKACVDEQMKRLQEALIASLRRKAVAEKEQIEEFMRGGKELFNRQASTVEEIGKAGLEARGMVDGLAELAQVKRRIEEKNKLLRAMAAGTGREAAFAAVDLTEANAAWEAFSTQLQQFDANLEEQKTQLATAIEKQVDEYKGKLAGFASRWSELKPRSGPSGNPAVVLARIKEYAAAIKDLREEAARVAKEADAFKIEAPDLSSLNEVEQDVLETKASWDRYAEFLRERNDMANKDWLSMRDQVWRIEDFLAKWGKATEGKGADDPIALILLKEVSV</sequence>
<proteinExistence type="predicted"/>
<dbReference type="InterPro" id="IPR026983">
    <property type="entry name" value="DHC"/>
</dbReference>
<dbReference type="GO" id="GO:0051959">
    <property type="term" value="F:dynein light intermediate chain binding"/>
    <property type="evidence" value="ECO:0007669"/>
    <property type="project" value="InterPro"/>
</dbReference>
<evidence type="ECO:0000313" key="2">
    <source>
        <dbReference type="EMBL" id="GFH23296.1"/>
    </source>
</evidence>
<reference evidence="2 3" key="1">
    <citation type="submission" date="2020-02" db="EMBL/GenBank/DDBJ databases">
        <title>Draft genome sequence of Haematococcus lacustris strain NIES-144.</title>
        <authorList>
            <person name="Morimoto D."/>
            <person name="Nakagawa S."/>
            <person name="Yoshida T."/>
            <person name="Sawayama S."/>
        </authorList>
    </citation>
    <scope>NUCLEOTIDE SEQUENCE [LARGE SCALE GENOMIC DNA]</scope>
    <source>
        <strain evidence="2 3">NIES-144</strain>
    </source>
</reference>
<evidence type="ECO:0000313" key="3">
    <source>
        <dbReference type="Proteomes" id="UP000485058"/>
    </source>
</evidence>
<dbReference type="GO" id="GO:0030286">
    <property type="term" value="C:dynein complex"/>
    <property type="evidence" value="ECO:0007669"/>
    <property type="project" value="InterPro"/>
</dbReference>